<organism evidence="2 3">
    <name type="scientific">Lacimicrobium alkaliphilum</name>
    <dbReference type="NCBI Taxonomy" id="1526571"/>
    <lineage>
        <taxon>Bacteria</taxon>
        <taxon>Pseudomonadati</taxon>
        <taxon>Pseudomonadota</taxon>
        <taxon>Gammaproteobacteria</taxon>
        <taxon>Alteromonadales</taxon>
        <taxon>Alteromonadaceae</taxon>
        <taxon>Lacimicrobium</taxon>
    </lineage>
</organism>
<keyword evidence="3" id="KW-1185">Reference proteome</keyword>
<dbReference type="SUPFAM" id="SSF89550">
    <property type="entry name" value="PHP domain-like"/>
    <property type="match status" value="1"/>
</dbReference>
<dbReference type="Gene3D" id="1.10.150.650">
    <property type="match status" value="1"/>
</dbReference>
<evidence type="ECO:0000259" key="1">
    <source>
        <dbReference type="SMART" id="SM00481"/>
    </source>
</evidence>
<gene>
    <name evidence="2" type="ORF">GCM10011357_08180</name>
</gene>
<proteinExistence type="predicted"/>
<protein>
    <submittedName>
        <fullName evidence="2">Phosphatase</fullName>
    </submittedName>
</protein>
<name>A0ABQ1R1G1_9ALTE</name>
<dbReference type="SMART" id="SM00481">
    <property type="entry name" value="POLIIIAc"/>
    <property type="match status" value="1"/>
</dbReference>
<evidence type="ECO:0000313" key="2">
    <source>
        <dbReference type="EMBL" id="GGD54821.1"/>
    </source>
</evidence>
<reference evidence="3" key="1">
    <citation type="journal article" date="2019" name="Int. J. Syst. Evol. Microbiol.">
        <title>The Global Catalogue of Microorganisms (GCM) 10K type strain sequencing project: providing services to taxonomists for standard genome sequencing and annotation.</title>
        <authorList>
            <consortium name="The Broad Institute Genomics Platform"/>
            <consortium name="The Broad Institute Genome Sequencing Center for Infectious Disease"/>
            <person name="Wu L."/>
            <person name="Ma J."/>
        </authorList>
    </citation>
    <scope>NUCLEOTIDE SEQUENCE [LARGE SCALE GENOMIC DNA]</scope>
    <source>
        <strain evidence="3">CGMCC 1.12923</strain>
    </source>
</reference>
<dbReference type="InterPro" id="IPR016195">
    <property type="entry name" value="Pol/histidinol_Pase-like"/>
</dbReference>
<dbReference type="PANTHER" id="PTHR42924:SF3">
    <property type="entry name" value="POLYMERASE_HISTIDINOL PHOSPHATASE N-TERMINAL DOMAIN-CONTAINING PROTEIN"/>
    <property type="match status" value="1"/>
</dbReference>
<dbReference type="InterPro" id="IPR003141">
    <property type="entry name" value="Pol/His_phosphatase_N"/>
</dbReference>
<dbReference type="Pfam" id="PF02811">
    <property type="entry name" value="PHP"/>
    <property type="match status" value="1"/>
</dbReference>
<comment type="caution">
    <text evidence="2">The sequence shown here is derived from an EMBL/GenBank/DDBJ whole genome shotgun (WGS) entry which is preliminary data.</text>
</comment>
<dbReference type="RefSeq" id="WP_099033004.1">
    <property type="nucleotide sequence ID" value="NZ_BMGJ01000002.1"/>
</dbReference>
<dbReference type="Proteomes" id="UP000614272">
    <property type="component" value="Unassembled WGS sequence"/>
</dbReference>
<dbReference type="PANTHER" id="PTHR42924">
    <property type="entry name" value="EXONUCLEASE"/>
    <property type="match status" value="1"/>
</dbReference>
<dbReference type="InterPro" id="IPR052018">
    <property type="entry name" value="PHP_domain"/>
</dbReference>
<dbReference type="CDD" id="cd07438">
    <property type="entry name" value="PHP_HisPPase_AMP"/>
    <property type="match status" value="1"/>
</dbReference>
<sequence>MKIDLHSHTYYSDGALSPKELIDRAHNMQVDVLAITDHDTTAALPEALAYQAEQKRSMRIIPGIEFSTRWHGFDIHILGLNVDYQNAVFQQRVAQQGERRELRARQMAEKLAKAGIEDVYQQAKTLAGPGQLTRSHFARVLVKRNAVKDFEQAFKRYLGKGKRAFVTPAWPEISEAVEWIKEAGGEAVLAHPARYDITTKWLKRLLNDFTEAGGQGMEVSHPQLAADTRKLLGEYAKDYGLRASVGSDFHFPGRWTELGKNLSLADDLVPIWQHWNLA</sequence>
<accession>A0ABQ1R1G1</accession>
<feature type="domain" description="Polymerase/histidinol phosphatase N-terminal" evidence="1">
    <location>
        <begin position="3"/>
        <end position="70"/>
    </location>
</feature>
<dbReference type="EMBL" id="BMGJ01000002">
    <property type="protein sequence ID" value="GGD54821.1"/>
    <property type="molecule type" value="Genomic_DNA"/>
</dbReference>
<dbReference type="Gene3D" id="3.20.20.140">
    <property type="entry name" value="Metal-dependent hydrolases"/>
    <property type="match status" value="1"/>
</dbReference>
<evidence type="ECO:0000313" key="3">
    <source>
        <dbReference type="Proteomes" id="UP000614272"/>
    </source>
</evidence>
<dbReference type="InterPro" id="IPR004013">
    <property type="entry name" value="PHP_dom"/>
</dbReference>